<keyword evidence="3" id="KW-1185">Reference proteome</keyword>
<feature type="compositionally biased region" description="Basic and acidic residues" evidence="1">
    <location>
        <begin position="270"/>
        <end position="283"/>
    </location>
</feature>
<dbReference type="AlphaFoldDB" id="A0A1E1MLR5"/>
<evidence type="ECO:0000313" key="2">
    <source>
        <dbReference type="EMBL" id="CZT49685.1"/>
    </source>
</evidence>
<feature type="region of interest" description="Disordered" evidence="1">
    <location>
        <begin position="152"/>
        <end position="326"/>
    </location>
</feature>
<reference evidence="3" key="1">
    <citation type="submission" date="2016-03" db="EMBL/GenBank/DDBJ databases">
        <authorList>
            <person name="Guldener U."/>
        </authorList>
    </citation>
    <scope>NUCLEOTIDE SEQUENCE [LARGE SCALE GENOMIC DNA]</scope>
</reference>
<proteinExistence type="predicted"/>
<feature type="compositionally biased region" description="Low complexity" evidence="1">
    <location>
        <begin position="255"/>
        <end position="265"/>
    </location>
</feature>
<feature type="compositionally biased region" description="Low complexity" evidence="1">
    <location>
        <begin position="61"/>
        <end position="88"/>
    </location>
</feature>
<protein>
    <submittedName>
        <fullName evidence="2">Uncharacterized protein</fullName>
    </submittedName>
</protein>
<accession>A0A1E1MLR5</accession>
<feature type="region of interest" description="Disordered" evidence="1">
    <location>
        <begin position="338"/>
        <end position="369"/>
    </location>
</feature>
<name>A0A1E1MLR5_RHYSE</name>
<feature type="compositionally biased region" description="Polar residues" evidence="1">
    <location>
        <begin position="284"/>
        <end position="304"/>
    </location>
</feature>
<dbReference type="Proteomes" id="UP000177625">
    <property type="component" value="Unassembled WGS sequence"/>
</dbReference>
<gene>
    <name evidence="2" type="ORF">RSE6_10565</name>
</gene>
<dbReference type="EMBL" id="FJVC01000392">
    <property type="protein sequence ID" value="CZT49685.1"/>
    <property type="molecule type" value="Genomic_DNA"/>
</dbReference>
<evidence type="ECO:0000313" key="3">
    <source>
        <dbReference type="Proteomes" id="UP000177625"/>
    </source>
</evidence>
<feature type="compositionally biased region" description="Polar residues" evidence="1">
    <location>
        <begin position="356"/>
        <end position="369"/>
    </location>
</feature>
<evidence type="ECO:0000256" key="1">
    <source>
        <dbReference type="SAM" id="MobiDB-lite"/>
    </source>
</evidence>
<organism evidence="2 3">
    <name type="scientific">Rhynchosporium secalis</name>
    <name type="common">Barley scald fungus</name>
    <dbReference type="NCBI Taxonomy" id="38038"/>
    <lineage>
        <taxon>Eukaryota</taxon>
        <taxon>Fungi</taxon>
        <taxon>Dikarya</taxon>
        <taxon>Ascomycota</taxon>
        <taxon>Pezizomycotina</taxon>
        <taxon>Leotiomycetes</taxon>
        <taxon>Helotiales</taxon>
        <taxon>Ploettnerulaceae</taxon>
        <taxon>Rhynchosporium</taxon>
    </lineage>
</organism>
<sequence length="469" mass="50029">MLLTPPGEKSAAVMSPATLTSRSLRTDLPPVSSDAVKAPVIIVRRPVGGDGVSGNTETENSAGTASTGSVSSKYSDSPGFSQSPSGSSAKEDSVSFVDSADRPMPQLSAEDKEQQNPDEEQQTKSHKLSSASISSFEAALNPTEIWRRRSESVAFPDLKLQKSNGSTASPLKRQEQPTDQPPLPKSTTGRKPVPARPAPPQPVFMGTKISKLRKKGSREDSSNNDGSNPAPAPPQPYSAHRLPTPEYLKADNQHVISPSILSPVSPVTPPDDKPPLVPRRSESRSLTTSNTSSDATIVSPTTCAPTPENDPPIRPHIPVAHSRDDSDTLTITAEAVIVRSPQPKKPHASARILTPELSSGKPSPMSLQSPATQAAYFPSIKSPATRGVVIPGPALDMSHFDCYQSHKFMRGANNMVCPVGCMICQRQDSDKRWRCTWCCLGVCASCSRLLDSVPGKDLQLALEKIGART</sequence>
<feature type="region of interest" description="Disordered" evidence="1">
    <location>
        <begin position="1"/>
        <end position="135"/>
    </location>
</feature>